<organism evidence="3 4">
    <name type="scientific">Faecousia intestinalis</name>
    <dbReference type="NCBI Taxonomy" id="3133167"/>
    <lineage>
        <taxon>Bacteria</taxon>
        <taxon>Bacillati</taxon>
        <taxon>Bacillota</taxon>
        <taxon>Clostridia</taxon>
        <taxon>Eubacteriales</taxon>
        <taxon>Oscillospiraceae</taxon>
        <taxon>Faecousia</taxon>
    </lineage>
</organism>
<name>A0ABV1G7P9_9FIRM</name>
<feature type="domain" description="Recombinase" evidence="2">
    <location>
        <begin position="168"/>
        <end position="291"/>
    </location>
</feature>
<evidence type="ECO:0000313" key="4">
    <source>
        <dbReference type="Proteomes" id="UP001491552"/>
    </source>
</evidence>
<sequence>MESSKKKLRVCAYCRVSTDEDNQAGSYELQVQNYTKMIHENEEWEFAGIYADKGISGTSVRRREQFLEMIERCKNGEIDLIITKQISRFARNVLDSLNYIFMLRKLNPPVGVYFETEKLNTLDRSSDMVITVLSLVAQGESEQKSTSVRWAFKRLREQGLGIYPNWALLGYKGREWEIDEDEADIVRTIYNLYLEGYSSTQIADLLTKNGIPTVKGLENWRPGGVLNILRNEKYCGDALCQKTITLDPLTHKTVKNKGLEPQYFVEGHHTPIIEKSDWLKVQQLLKENRHRKRQIRRRKPRIMVKGVLAGFMLVDFEWTAEDIETVFGPVPSTTVVNPAPLLDDAEHFVIEKE</sequence>
<dbReference type="Proteomes" id="UP001491552">
    <property type="component" value="Unassembled WGS sequence"/>
</dbReference>
<dbReference type="CDD" id="cd00338">
    <property type="entry name" value="Ser_Recombinase"/>
    <property type="match status" value="1"/>
</dbReference>
<dbReference type="Gene3D" id="3.40.50.1390">
    <property type="entry name" value="Resolvase, N-terminal catalytic domain"/>
    <property type="match status" value="1"/>
</dbReference>
<dbReference type="SUPFAM" id="SSF53041">
    <property type="entry name" value="Resolvase-like"/>
    <property type="match status" value="1"/>
</dbReference>
<dbReference type="SMART" id="SM00857">
    <property type="entry name" value="Resolvase"/>
    <property type="match status" value="1"/>
</dbReference>
<dbReference type="InterPro" id="IPR006119">
    <property type="entry name" value="Resolv_N"/>
</dbReference>
<dbReference type="PANTHER" id="PTHR30461">
    <property type="entry name" value="DNA-INVERTASE FROM LAMBDOID PROPHAGE"/>
    <property type="match status" value="1"/>
</dbReference>
<dbReference type="PROSITE" id="PS51737">
    <property type="entry name" value="RECOMBINASE_DNA_BIND"/>
    <property type="match status" value="1"/>
</dbReference>
<dbReference type="InterPro" id="IPR050639">
    <property type="entry name" value="SSR_resolvase"/>
</dbReference>
<dbReference type="RefSeq" id="WP_349136130.1">
    <property type="nucleotide sequence ID" value="NZ_JBBMFF010000230.1"/>
</dbReference>
<dbReference type="PROSITE" id="PS51736">
    <property type="entry name" value="RECOMBINASES_3"/>
    <property type="match status" value="1"/>
</dbReference>
<dbReference type="EMBL" id="JBBMFF010000230">
    <property type="protein sequence ID" value="MEQ2511431.1"/>
    <property type="molecule type" value="Genomic_DNA"/>
</dbReference>
<comment type="caution">
    <text evidence="3">The sequence shown here is derived from an EMBL/GenBank/DDBJ whole genome shotgun (WGS) entry which is preliminary data.</text>
</comment>
<dbReference type="InterPro" id="IPR011109">
    <property type="entry name" value="DNA_bind_recombinase_dom"/>
</dbReference>
<evidence type="ECO:0000259" key="2">
    <source>
        <dbReference type="PROSITE" id="PS51737"/>
    </source>
</evidence>
<gene>
    <name evidence="3" type="ORF">WMO66_09250</name>
</gene>
<dbReference type="Pfam" id="PF07508">
    <property type="entry name" value="Recombinase"/>
    <property type="match status" value="1"/>
</dbReference>
<accession>A0ABV1G7P9</accession>
<dbReference type="InterPro" id="IPR038109">
    <property type="entry name" value="DNA_bind_recomb_sf"/>
</dbReference>
<proteinExistence type="predicted"/>
<keyword evidence="4" id="KW-1185">Reference proteome</keyword>
<dbReference type="PANTHER" id="PTHR30461:SF23">
    <property type="entry name" value="DNA RECOMBINASE-RELATED"/>
    <property type="match status" value="1"/>
</dbReference>
<reference evidence="3 4" key="1">
    <citation type="submission" date="2024-03" db="EMBL/GenBank/DDBJ databases">
        <title>Human intestinal bacterial collection.</title>
        <authorList>
            <person name="Pauvert C."/>
            <person name="Hitch T.C.A."/>
            <person name="Clavel T."/>
        </authorList>
    </citation>
    <scope>NUCLEOTIDE SEQUENCE [LARGE SCALE GENOMIC DNA]</scope>
    <source>
        <strain evidence="3 4">CLA-AA-H192</strain>
    </source>
</reference>
<dbReference type="InterPro" id="IPR036162">
    <property type="entry name" value="Resolvase-like_N_sf"/>
</dbReference>
<feature type="domain" description="Resolvase/invertase-type recombinase catalytic" evidence="1">
    <location>
        <begin position="9"/>
        <end position="159"/>
    </location>
</feature>
<evidence type="ECO:0000313" key="3">
    <source>
        <dbReference type="EMBL" id="MEQ2511431.1"/>
    </source>
</evidence>
<evidence type="ECO:0000259" key="1">
    <source>
        <dbReference type="PROSITE" id="PS51736"/>
    </source>
</evidence>
<dbReference type="Pfam" id="PF00239">
    <property type="entry name" value="Resolvase"/>
    <property type="match status" value="1"/>
</dbReference>
<protein>
    <submittedName>
        <fullName evidence="3">Recombinase family protein</fullName>
    </submittedName>
</protein>
<dbReference type="Gene3D" id="3.90.1750.20">
    <property type="entry name" value="Putative Large Serine Recombinase, Chain B, Domain 2"/>
    <property type="match status" value="1"/>
</dbReference>